<keyword evidence="4 5" id="KW-0472">Membrane</keyword>
<dbReference type="Gene3D" id="1.20.120.550">
    <property type="entry name" value="Membrane associated eicosanoid/glutathione metabolism-like domain"/>
    <property type="match status" value="1"/>
</dbReference>
<name>A0AAX6MK51_9PEZI</name>
<evidence type="ECO:0000256" key="4">
    <source>
        <dbReference type="ARBA" id="ARBA00023136"/>
    </source>
</evidence>
<dbReference type="Pfam" id="PF01124">
    <property type="entry name" value="MAPEG"/>
    <property type="match status" value="1"/>
</dbReference>
<dbReference type="PANTHER" id="PTHR35814:SF1">
    <property type="entry name" value="GLUTATHIONE S-TRANSFERASE-RELATED"/>
    <property type="match status" value="1"/>
</dbReference>
<dbReference type="SUPFAM" id="SSF161084">
    <property type="entry name" value="MAPEG domain-like"/>
    <property type="match status" value="1"/>
</dbReference>
<keyword evidence="3 5" id="KW-1133">Transmembrane helix</keyword>
<comment type="caution">
    <text evidence="6">The sequence shown here is derived from an EMBL/GenBank/DDBJ whole genome shotgun (WGS) entry which is preliminary data.</text>
</comment>
<dbReference type="InterPro" id="IPR001129">
    <property type="entry name" value="Membr-assoc_MAPEG"/>
</dbReference>
<evidence type="ECO:0000313" key="7">
    <source>
        <dbReference type="Proteomes" id="UP001369815"/>
    </source>
</evidence>
<comment type="subcellular location">
    <subcellularLocation>
        <location evidence="1">Membrane</location>
    </subcellularLocation>
</comment>
<gene>
    <name evidence="6" type="ORF">Daesc_005338</name>
</gene>
<evidence type="ECO:0000256" key="3">
    <source>
        <dbReference type="ARBA" id="ARBA00022989"/>
    </source>
</evidence>
<sequence>MPTTVGITAQGLAPLLPITGSFALPFSVYFGFLSMRVVYHRLKDQFFVGDNSSKNNDPNNKLYLASRCHQNFIENVPIALIIAAFAELNGANQKTLSNALTALLTFRILHVELGLINGLGLGRPIGYYGTMITTLWLSGYSAYLVKGYWGF</sequence>
<dbReference type="EMBL" id="JBANMG010000005">
    <property type="protein sequence ID" value="KAK6953040.1"/>
    <property type="molecule type" value="Genomic_DNA"/>
</dbReference>
<keyword evidence="2 5" id="KW-0812">Transmembrane</keyword>
<evidence type="ECO:0008006" key="8">
    <source>
        <dbReference type="Google" id="ProtNLM"/>
    </source>
</evidence>
<dbReference type="PANTHER" id="PTHR35814">
    <property type="match status" value="1"/>
</dbReference>
<feature type="transmembrane region" description="Helical" evidence="5">
    <location>
        <begin position="125"/>
        <end position="145"/>
    </location>
</feature>
<dbReference type="InterPro" id="IPR023352">
    <property type="entry name" value="MAPEG-like_dom_sf"/>
</dbReference>
<dbReference type="Proteomes" id="UP001369815">
    <property type="component" value="Unassembled WGS sequence"/>
</dbReference>
<keyword evidence="7" id="KW-1185">Reference proteome</keyword>
<reference evidence="6 7" key="1">
    <citation type="journal article" date="2024" name="Front Chem Biol">
        <title>Unveiling the potential of Daldinia eschscholtzii MFLUCC 19-0629 through bioactivity and bioinformatics studies for enhanced sustainable agriculture production.</title>
        <authorList>
            <person name="Brooks S."/>
            <person name="Weaver J.A."/>
            <person name="Klomchit A."/>
            <person name="Alharthi S.A."/>
            <person name="Onlamun T."/>
            <person name="Nurani R."/>
            <person name="Vong T.K."/>
            <person name="Alberti F."/>
            <person name="Greco C."/>
        </authorList>
    </citation>
    <scope>NUCLEOTIDE SEQUENCE [LARGE SCALE GENOMIC DNA]</scope>
    <source>
        <strain evidence="6">MFLUCC 19-0629</strain>
    </source>
</reference>
<feature type="transmembrane region" description="Helical" evidence="5">
    <location>
        <begin position="12"/>
        <end position="33"/>
    </location>
</feature>
<protein>
    <recommendedName>
        <fullName evidence="8">Glutathione S-transferase</fullName>
    </recommendedName>
</protein>
<organism evidence="6 7">
    <name type="scientific">Daldinia eschscholtzii</name>
    <dbReference type="NCBI Taxonomy" id="292717"/>
    <lineage>
        <taxon>Eukaryota</taxon>
        <taxon>Fungi</taxon>
        <taxon>Dikarya</taxon>
        <taxon>Ascomycota</taxon>
        <taxon>Pezizomycotina</taxon>
        <taxon>Sordariomycetes</taxon>
        <taxon>Xylariomycetidae</taxon>
        <taxon>Xylariales</taxon>
        <taxon>Hypoxylaceae</taxon>
        <taxon>Daldinia</taxon>
    </lineage>
</organism>
<evidence type="ECO:0000256" key="2">
    <source>
        <dbReference type="ARBA" id="ARBA00022692"/>
    </source>
</evidence>
<proteinExistence type="predicted"/>
<evidence type="ECO:0000256" key="5">
    <source>
        <dbReference type="SAM" id="Phobius"/>
    </source>
</evidence>
<dbReference type="GO" id="GO:0016020">
    <property type="term" value="C:membrane"/>
    <property type="evidence" value="ECO:0007669"/>
    <property type="project" value="UniProtKB-SubCell"/>
</dbReference>
<evidence type="ECO:0000256" key="1">
    <source>
        <dbReference type="ARBA" id="ARBA00004370"/>
    </source>
</evidence>
<evidence type="ECO:0000313" key="6">
    <source>
        <dbReference type="EMBL" id="KAK6953040.1"/>
    </source>
</evidence>
<accession>A0AAX6MK51</accession>
<dbReference type="AlphaFoldDB" id="A0AAX6MK51"/>